<evidence type="ECO:0000313" key="3">
    <source>
        <dbReference type="Proteomes" id="UP000216752"/>
    </source>
</evidence>
<dbReference type="EMBL" id="CP155573">
    <property type="protein sequence ID" value="XFO64776.1"/>
    <property type="molecule type" value="Genomic_DNA"/>
</dbReference>
<name>A0ABZ3IGH1_9FIRM</name>
<gene>
    <name evidence="2" type="ORF">SPSIL_008850</name>
</gene>
<sequence length="133" mass="14923">MEWYGVTIMCFIVASIGLLIGCMCRVAVRADERAGSKATVATGGIVKPGTWVYYPDCQAESKIKPVVASVKSEVVHYERARQVAKSAINLISMFYKAKRKKFRWKNYYKALKVRGRVANGCKRSEGSQYSKNN</sequence>
<keyword evidence="1" id="KW-0472">Membrane</keyword>
<evidence type="ECO:0000256" key="1">
    <source>
        <dbReference type="SAM" id="Phobius"/>
    </source>
</evidence>
<keyword evidence="1" id="KW-1133">Transmembrane helix</keyword>
<proteinExistence type="predicted"/>
<evidence type="ECO:0000313" key="2">
    <source>
        <dbReference type="EMBL" id="XFO64776.1"/>
    </source>
</evidence>
<keyword evidence="1" id="KW-0812">Transmembrane</keyword>
<dbReference type="RefSeq" id="WP_094607752.1">
    <property type="nucleotide sequence ID" value="NZ_CP155573.1"/>
</dbReference>
<accession>A0ABZ3IGH1</accession>
<reference evidence="2" key="1">
    <citation type="submission" date="2024-05" db="EMBL/GenBank/DDBJ databases">
        <title>Isolation and characterization of Sporomusa carbonis sp. nov., a carboxydotrophic hydrogenogen in the genus of Sporomusa isolated from a charcoal burning pile.</title>
        <authorList>
            <person name="Boeer T."/>
            <person name="Rosenbaum F."/>
            <person name="Eysell L."/>
            <person name="Mueller V."/>
            <person name="Daniel R."/>
            <person name="Poehlein A."/>
        </authorList>
    </citation>
    <scope>NUCLEOTIDE SEQUENCE [LARGE SCALE GENOMIC DNA]</scope>
    <source>
        <strain evidence="2">DSM 10669</strain>
    </source>
</reference>
<organism evidence="2 3">
    <name type="scientific">Sporomusa silvacetica DSM 10669</name>
    <dbReference type="NCBI Taxonomy" id="1123289"/>
    <lineage>
        <taxon>Bacteria</taxon>
        <taxon>Bacillati</taxon>
        <taxon>Bacillota</taxon>
        <taxon>Negativicutes</taxon>
        <taxon>Selenomonadales</taxon>
        <taxon>Sporomusaceae</taxon>
        <taxon>Sporomusa</taxon>
    </lineage>
</organism>
<dbReference type="Proteomes" id="UP000216752">
    <property type="component" value="Chromosome"/>
</dbReference>
<protein>
    <submittedName>
        <fullName evidence="2">Uncharacterized protein</fullName>
    </submittedName>
</protein>
<keyword evidence="3" id="KW-1185">Reference proteome</keyword>
<feature type="transmembrane region" description="Helical" evidence="1">
    <location>
        <begin position="6"/>
        <end position="28"/>
    </location>
</feature>